<sequence length="313" mass="34975">AGFERSIRGMIACAEEYQIEIVFVLNADTGYIFNLSTELYREVIQRFRNLFPDHKIICGTTAHGAEGETFQADWYRPHLEIAQEFQNVEVMLMTSRQLNVLGPEKRRDAYFAILEHVEAPAIVHALEPSFVPWATPFEPWLLRELAGHEKVTGGKISTLEEPHFLYWTAMCQDLGLDFAPHSGDDYGIASAIRMGQPSLIGAGVSACPLICAAKRMWIEDGDGRFDTRAYKVFEAIQSLEDAVFRLDENGSAAAYKQSTAAVLELLGLIDSHEIHPDCADRRPADELSRMKEALARPVRMAESLGIPGFEGIK</sequence>
<proteinExistence type="predicted"/>
<gene>
    <name evidence="1" type="ORF">METZ01_LOCUS125772</name>
</gene>
<dbReference type="EMBL" id="UINC01017554">
    <property type="protein sequence ID" value="SVA72918.1"/>
    <property type="molecule type" value="Genomic_DNA"/>
</dbReference>
<dbReference type="Gene3D" id="3.20.20.70">
    <property type="entry name" value="Aldolase class I"/>
    <property type="match status" value="1"/>
</dbReference>
<dbReference type="InterPro" id="IPR013785">
    <property type="entry name" value="Aldolase_TIM"/>
</dbReference>
<dbReference type="AlphaFoldDB" id="A0A381Y788"/>
<evidence type="ECO:0000313" key="1">
    <source>
        <dbReference type="EMBL" id="SVA72918.1"/>
    </source>
</evidence>
<protein>
    <recommendedName>
        <fullName evidence="2">Amidohydrolase-related domain-containing protein</fullName>
    </recommendedName>
</protein>
<reference evidence="1" key="1">
    <citation type="submission" date="2018-05" db="EMBL/GenBank/DDBJ databases">
        <authorList>
            <person name="Lanie J.A."/>
            <person name="Ng W.-L."/>
            <person name="Kazmierczak K.M."/>
            <person name="Andrzejewski T.M."/>
            <person name="Davidsen T.M."/>
            <person name="Wayne K.J."/>
            <person name="Tettelin H."/>
            <person name="Glass J.I."/>
            <person name="Rusch D."/>
            <person name="Podicherti R."/>
            <person name="Tsui H.-C.T."/>
            <person name="Winkler M.E."/>
        </authorList>
    </citation>
    <scope>NUCLEOTIDE SEQUENCE</scope>
</reference>
<organism evidence="1">
    <name type="scientific">marine metagenome</name>
    <dbReference type="NCBI Taxonomy" id="408172"/>
    <lineage>
        <taxon>unclassified sequences</taxon>
        <taxon>metagenomes</taxon>
        <taxon>ecological metagenomes</taxon>
    </lineage>
</organism>
<name>A0A381Y788_9ZZZZ</name>
<evidence type="ECO:0008006" key="2">
    <source>
        <dbReference type="Google" id="ProtNLM"/>
    </source>
</evidence>
<accession>A0A381Y788</accession>
<feature type="non-terminal residue" evidence="1">
    <location>
        <position position="1"/>
    </location>
</feature>
<dbReference type="SUPFAM" id="SSF51569">
    <property type="entry name" value="Aldolase"/>
    <property type="match status" value="1"/>
</dbReference>